<keyword evidence="6" id="KW-0508">mRNA splicing</keyword>
<dbReference type="AlphaFoldDB" id="A0A0T6BH86"/>
<sequence>MKHKHSDKSKKSKKRKHESNESSSLDSDDVKRKKKKRDHKKSSDSDDQHHKKKKSKHFKNNRKEESKETQMEPNTCFDVPISLMNPDKAMAPMTKEEWEKRQSFVRKVFDETSGRYRMIKGDGEVIEEIVSRERHKEINRQATKGDGDYFQTQLSSNLKK</sequence>
<dbReference type="InterPro" id="IPR019532">
    <property type="entry name" value="Nucl_RNA-splicing_assoc_SR-25"/>
</dbReference>
<evidence type="ECO:0000256" key="4">
    <source>
        <dbReference type="ARBA" id="ARBA00017993"/>
    </source>
</evidence>
<accession>A0A0T6BH86</accession>
<feature type="compositionally biased region" description="Basic residues" evidence="8">
    <location>
        <begin position="50"/>
        <end position="60"/>
    </location>
</feature>
<reference evidence="9 10" key="1">
    <citation type="submission" date="2015-09" db="EMBL/GenBank/DDBJ databases">
        <title>Draft genome of the scarab beetle Oryctes borbonicus.</title>
        <authorList>
            <person name="Meyer J.M."/>
            <person name="Markov G.V."/>
            <person name="Baskaran P."/>
            <person name="Herrmann M."/>
            <person name="Sommer R.J."/>
            <person name="Roedelsperger C."/>
        </authorList>
    </citation>
    <scope>NUCLEOTIDE SEQUENCE [LARGE SCALE GENOMIC DNA]</scope>
    <source>
        <strain evidence="9">OB123</strain>
        <tissue evidence="9">Whole animal</tissue>
    </source>
</reference>
<name>A0A0T6BH86_9SCAR</name>
<evidence type="ECO:0000256" key="5">
    <source>
        <dbReference type="ARBA" id="ARBA00022664"/>
    </source>
</evidence>
<feature type="compositionally biased region" description="Basic and acidic residues" evidence="8">
    <location>
        <begin position="61"/>
        <end position="70"/>
    </location>
</feature>
<comment type="similarity">
    <text evidence="3">Belongs to the ARL6IP4 family.</text>
</comment>
<keyword evidence="5" id="KW-0507">mRNA processing</keyword>
<dbReference type="GO" id="GO:0016607">
    <property type="term" value="C:nuclear speck"/>
    <property type="evidence" value="ECO:0007669"/>
    <property type="project" value="UniProtKB-SubCell"/>
</dbReference>
<organism evidence="9 10">
    <name type="scientific">Oryctes borbonicus</name>
    <dbReference type="NCBI Taxonomy" id="1629725"/>
    <lineage>
        <taxon>Eukaryota</taxon>
        <taxon>Metazoa</taxon>
        <taxon>Ecdysozoa</taxon>
        <taxon>Arthropoda</taxon>
        <taxon>Hexapoda</taxon>
        <taxon>Insecta</taxon>
        <taxon>Pterygota</taxon>
        <taxon>Neoptera</taxon>
        <taxon>Endopterygota</taxon>
        <taxon>Coleoptera</taxon>
        <taxon>Polyphaga</taxon>
        <taxon>Scarabaeiformia</taxon>
        <taxon>Scarabaeidae</taxon>
        <taxon>Dynastinae</taxon>
        <taxon>Oryctes</taxon>
    </lineage>
</organism>
<dbReference type="Proteomes" id="UP000051574">
    <property type="component" value="Unassembled WGS sequence"/>
</dbReference>
<dbReference type="GO" id="GO:0008380">
    <property type="term" value="P:RNA splicing"/>
    <property type="evidence" value="ECO:0007669"/>
    <property type="project" value="UniProtKB-KW"/>
</dbReference>
<comment type="caution">
    <text evidence="9">The sequence shown here is derived from an EMBL/GenBank/DDBJ whole genome shotgun (WGS) entry which is preliminary data.</text>
</comment>
<keyword evidence="7" id="KW-0539">Nucleus</keyword>
<evidence type="ECO:0000313" key="9">
    <source>
        <dbReference type="EMBL" id="KRT86710.1"/>
    </source>
</evidence>
<evidence type="ECO:0000256" key="3">
    <source>
        <dbReference type="ARBA" id="ARBA00006852"/>
    </source>
</evidence>
<evidence type="ECO:0000256" key="7">
    <source>
        <dbReference type="ARBA" id="ARBA00023242"/>
    </source>
</evidence>
<protein>
    <recommendedName>
        <fullName evidence="4">ADP-ribosylation factor-like protein 6-interacting protein 4</fullName>
    </recommendedName>
</protein>
<dbReference type="EMBL" id="LJIG01000230">
    <property type="protein sequence ID" value="KRT86710.1"/>
    <property type="molecule type" value="Genomic_DNA"/>
</dbReference>
<dbReference type="GO" id="GO:0006397">
    <property type="term" value="P:mRNA processing"/>
    <property type="evidence" value="ECO:0007669"/>
    <property type="project" value="UniProtKB-KW"/>
</dbReference>
<evidence type="ECO:0000256" key="8">
    <source>
        <dbReference type="SAM" id="MobiDB-lite"/>
    </source>
</evidence>
<evidence type="ECO:0000256" key="1">
    <source>
        <dbReference type="ARBA" id="ARBA00004324"/>
    </source>
</evidence>
<dbReference type="Pfam" id="PF10500">
    <property type="entry name" value="SR-25"/>
    <property type="match status" value="1"/>
</dbReference>
<evidence type="ECO:0000256" key="2">
    <source>
        <dbReference type="ARBA" id="ARBA00004604"/>
    </source>
</evidence>
<dbReference type="GO" id="GO:0005730">
    <property type="term" value="C:nucleolus"/>
    <property type="evidence" value="ECO:0007669"/>
    <property type="project" value="UniProtKB-SubCell"/>
</dbReference>
<feature type="compositionally biased region" description="Polar residues" evidence="8">
    <location>
        <begin position="150"/>
        <end position="160"/>
    </location>
</feature>
<feature type="region of interest" description="Disordered" evidence="8">
    <location>
        <begin position="1"/>
        <end position="82"/>
    </location>
</feature>
<feature type="compositionally biased region" description="Basic residues" evidence="8">
    <location>
        <begin position="1"/>
        <end position="17"/>
    </location>
</feature>
<feature type="compositionally biased region" description="Basic and acidic residues" evidence="8">
    <location>
        <begin position="137"/>
        <end position="147"/>
    </location>
</feature>
<feature type="region of interest" description="Disordered" evidence="8">
    <location>
        <begin position="137"/>
        <end position="160"/>
    </location>
</feature>
<proteinExistence type="inferred from homology"/>
<comment type="subcellular location">
    <subcellularLocation>
        <location evidence="1">Nucleus speckle</location>
    </subcellularLocation>
    <subcellularLocation>
        <location evidence="2">Nucleus</location>
        <location evidence="2">Nucleolus</location>
    </subcellularLocation>
</comment>
<gene>
    <name evidence="9" type="ORF">AMK59_497</name>
</gene>
<evidence type="ECO:0000313" key="10">
    <source>
        <dbReference type="Proteomes" id="UP000051574"/>
    </source>
</evidence>
<evidence type="ECO:0000256" key="6">
    <source>
        <dbReference type="ARBA" id="ARBA00023187"/>
    </source>
</evidence>
<keyword evidence="10" id="KW-1185">Reference proteome</keyword>
<dbReference type="OrthoDB" id="48562at2759"/>